<dbReference type="InterPro" id="IPR006904">
    <property type="entry name" value="DUF716"/>
</dbReference>
<comment type="similarity">
    <text evidence="2">Belongs to the TMEM45 family.</text>
</comment>
<feature type="transmembrane region" description="Helical" evidence="6">
    <location>
        <begin position="122"/>
        <end position="140"/>
    </location>
</feature>
<evidence type="ECO:0000313" key="8">
    <source>
        <dbReference type="Proteomes" id="UP000652761"/>
    </source>
</evidence>
<gene>
    <name evidence="7" type="ORF">Taro_054358</name>
</gene>
<feature type="transmembrane region" description="Helical" evidence="6">
    <location>
        <begin position="185"/>
        <end position="203"/>
    </location>
</feature>
<dbReference type="AlphaFoldDB" id="A0A843XNL7"/>
<feature type="transmembrane region" description="Helical" evidence="6">
    <location>
        <begin position="152"/>
        <end position="173"/>
    </location>
</feature>
<feature type="transmembrane region" description="Helical" evidence="6">
    <location>
        <begin position="52"/>
        <end position="72"/>
    </location>
</feature>
<dbReference type="EMBL" id="NMUH01010862">
    <property type="protein sequence ID" value="MQM21319.1"/>
    <property type="molecule type" value="Genomic_DNA"/>
</dbReference>
<comment type="caution">
    <text evidence="7">The sequence shown here is derived from an EMBL/GenBank/DDBJ whole genome shotgun (WGS) entry which is preliminary data.</text>
</comment>
<comment type="subcellular location">
    <subcellularLocation>
        <location evidence="1">Membrane</location>
        <topology evidence="1">Multi-pass membrane protein</topology>
    </subcellularLocation>
</comment>
<evidence type="ECO:0000256" key="3">
    <source>
        <dbReference type="ARBA" id="ARBA00022692"/>
    </source>
</evidence>
<name>A0A843XNL7_COLES</name>
<protein>
    <recommendedName>
        <fullName evidence="9">Transmembrane protein 45B</fullName>
    </recommendedName>
</protein>
<feature type="transmembrane region" description="Helical" evidence="6">
    <location>
        <begin position="6"/>
        <end position="23"/>
    </location>
</feature>
<accession>A0A843XNL7</accession>
<dbReference type="PANTHER" id="PTHR46285:SF3">
    <property type="entry name" value="PROTEINASE INHIBITOR I4, SERPIN (DUF716)"/>
    <property type="match status" value="1"/>
</dbReference>
<dbReference type="OrthoDB" id="551896at2759"/>
<dbReference type="GO" id="GO:0016020">
    <property type="term" value="C:membrane"/>
    <property type="evidence" value="ECO:0007669"/>
    <property type="project" value="UniProtKB-SubCell"/>
</dbReference>
<dbReference type="Proteomes" id="UP000652761">
    <property type="component" value="Unassembled WGS sequence"/>
</dbReference>
<feature type="transmembrane region" description="Helical" evidence="6">
    <location>
        <begin position="92"/>
        <end position="110"/>
    </location>
</feature>
<keyword evidence="5 6" id="KW-0472">Membrane</keyword>
<evidence type="ECO:0000256" key="4">
    <source>
        <dbReference type="ARBA" id="ARBA00022989"/>
    </source>
</evidence>
<keyword evidence="3 6" id="KW-0812">Transmembrane</keyword>
<evidence type="ECO:0000313" key="7">
    <source>
        <dbReference type="EMBL" id="MQM21319.1"/>
    </source>
</evidence>
<evidence type="ECO:0000256" key="2">
    <source>
        <dbReference type="ARBA" id="ARBA00006948"/>
    </source>
</evidence>
<evidence type="ECO:0000256" key="1">
    <source>
        <dbReference type="ARBA" id="ARBA00004141"/>
    </source>
</evidence>
<keyword evidence="8" id="KW-1185">Reference proteome</keyword>
<evidence type="ECO:0008006" key="9">
    <source>
        <dbReference type="Google" id="ProtNLM"/>
    </source>
</evidence>
<evidence type="ECO:0000256" key="6">
    <source>
        <dbReference type="SAM" id="Phobius"/>
    </source>
</evidence>
<proteinExistence type="inferred from homology"/>
<sequence>MGSLVGHVLPGFGFLLIGLWQLFNHIKLHCQHPKTYKPPIWFPVPRVRHLELYLIMFGGLASISMELFIGPSRHQPLDPADWTIPTNHLHNFEHSTISLSIVTYAVFALCFDRVRTNAGHTVSLLIGAASFSMEFLLFYLHSTDHTGIEWQYHWLLQKIIAVSLLTTLMGIGYPRSFAVGFTRSASVLLQGIWFNVVGIMLYTPRFIPKGCHLESDDGFLIVPCDDHASLHRGKALVNLQFAWSLTAVVVFSGWLYLRMAEKYPEVPEYESLKGEEQSQEGDDDFLLESPKKIKSEDDKSGALFLSVGRSFSPMGLER</sequence>
<keyword evidence="4 6" id="KW-1133">Transmembrane helix</keyword>
<organism evidence="7 8">
    <name type="scientific">Colocasia esculenta</name>
    <name type="common">Wild taro</name>
    <name type="synonym">Arum esculentum</name>
    <dbReference type="NCBI Taxonomy" id="4460"/>
    <lineage>
        <taxon>Eukaryota</taxon>
        <taxon>Viridiplantae</taxon>
        <taxon>Streptophyta</taxon>
        <taxon>Embryophyta</taxon>
        <taxon>Tracheophyta</taxon>
        <taxon>Spermatophyta</taxon>
        <taxon>Magnoliopsida</taxon>
        <taxon>Liliopsida</taxon>
        <taxon>Araceae</taxon>
        <taxon>Aroideae</taxon>
        <taxon>Colocasieae</taxon>
        <taxon>Colocasia</taxon>
    </lineage>
</organism>
<evidence type="ECO:0000256" key="5">
    <source>
        <dbReference type="ARBA" id="ARBA00023136"/>
    </source>
</evidence>
<dbReference type="Pfam" id="PF04819">
    <property type="entry name" value="DUF716"/>
    <property type="match status" value="1"/>
</dbReference>
<feature type="transmembrane region" description="Helical" evidence="6">
    <location>
        <begin position="239"/>
        <end position="257"/>
    </location>
</feature>
<reference evidence="7" key="1">
    <citation type="submission" date="2017-07" db="EMBL/GenBank/DDBJ databases">
        <title>Taro Niue Genome Assembly and Annotation.</title>
        <authorList>
            <person name="Atibalentja N."/>
            <person name="Keating K."/>
            <person name="Fields C.J."/>
        </authorList>
    </citation>
    <scope>NUCLEOTIDE SEQUENCE</scope>
    <source>
        <strain evidence="7">Niue_2</strain>
        <tissue evidence="7">Leaf</tissue>
    </source>
</reference>
<dbReference type="PANTHER" id="PTHR46285">
    <property type="entry name" value="PROTEINASE INHIBITOR I4, SERPIN (DUF716)-RELATED"/>
    <property type="match status" value="1"/>
</dbReference>